<dbReference type="SUPFAM" id="SSF49899">
    <property type="entry name" value="Concanavalin A-like lectins/glucanases"/>
    <property type="match status" value="1"/>
</dbReference>
<protein>
    <recommendedName>
        <fullName evidence="4">Concanavalin A-like lectin/glucanase superfamily protein</fullName>
    </recommendedName>
</protein>
<dbReference type="InterPro" id="IPR013320">
    <property type="entry name" value="ConA-like_dom_sf"/>
</dbReference>
<feature type="chain" id="PRO_5046262825" description="Concanavalin A-like lectin/glucanase superfamily protein" evidence="1">
    <location>
        <begin position="27"/>
        <end position="258"/>
    </location>
</feature>
<gene>
    <name evidence="2" type="ORF">Aco03nite_090280</name>
</gene>
<evidence type="ECO:0008006" key="4">
    <source>
        <dbReference type="Google" id="ProtNLM"/>
    </source>
</evidence>
<evidence type="ECO:0000256" key="1">
    <source>
        <dbReference type="SAM" id="SignalP"/>
    </source>
</evidence>
<dbReference type="Proteomes" id="UP000612282">
    <property type="component" value="Unassembled WGS sequence"/>
</dbReference>
<evidence type="ECO:0000313" key="2">
    <source>
        <dbReference type="EMBL" id="GID60624.1"/>
    </source>
</evidence>
<dbReference type="RefSeq" id="WP_239145951.1">
    <property type="nucleotide sequence ID" value="NZ_BAAAQE010000014.1"/>
</dbReference>
<proteinExistence type="predicted"/>
<accession>A0ABQ3XQ40</accession>
<organism evidence="2 3">
    <name type="scientific">Actinoplanes couchii</name>
    <dbReference type="NCBI Taxonomy" id="403638"/>
    <lineage>
        <taxon>Bacteria</taxon>
        <taxon>Bacillati</taxon>
        <taxon>Actinomycetota</taxon>
        <taxon>Actinomycetes</taxon>
        <taxon>Micromonosporales</taxon>
        <taxon>Micromonosporaceae</taxon>
        <taxon>Actinoplanes</taxon>
    </lineage>
</organism>
<name>A0ABQ3XQ40_9ACTN</name>
<dbReference type="Gene3D" id="2.60.120.200">
    <property type="match status" value="1"/>
</dbReference>
<dbReference type="Pfam" id="PF13385">
    <property type="entry name" value="Laminin_G_3"/>
    <property type="match status" value="1"/>
</dbReference>
<keyword evidence="1" id="KW-0732">Signal</keyword>
<feature type="signal peptide" evidence="1">
    <location>
        <begin position="1"/>
        <end position="26"/>
    </location>
</feature>
<reference evidence="2 3" key="1">
    <citation type="submission" date="2021-01" db="EMBL/GenBank/DDBJ databases">
        <title>Whole genome shotgun sequence of Actinoplanes couchii NBRC 106145.</title>
        <authorList>
            <person name="Komaki H."/>
            <person name="Tamura T."/>
        </authorList>
    </citation>
    <scope>NUCLEOTIDE SEQUENCE [LARGE SCALE GENOMIC DNA]</scope>
    <source>
        <strain evidence="2 3">NBRC 106145</strain>
    </source>
</reference>
<dbReference type="EMBL" id="BOMG01000110">
    <property type="protein sequence ID" value="GID60624.1"/>
    <property type="molecule type" value="Genomic_DNA"/>
</dbReference>
<comment type="caution">
    <text evidence="2">The sequence shown here is derived from an EMBL/GenBank/DDBJ whole genome shotgun (WGS) entry which is preliminary data.</text>
</comment>
<keyword evidence="3" id="KW-1185">Reference proteome</keyword>
<sequence>MKPRLRAVTSVIVVVVSAADPGAARAVGTAGVPPGAPARRAVPALPVAAMTVHYGFNGRSGNILDESGDGHTLRVISFQGGRVRPVVHGPGTALAFPGKCAALLCPQVTLQSADSADLNPGDRNLAFGADVLLAPAQTSAGQNVLQKGYSTVSSQYKLQIDGTAGHPSCVLVDVRRPAIRVVRSAVTVADGRWHRLRCRRDGSRWEVWVDEVLRGRVRIPSRLSVANDQPLSIGGKGFYRDNDQFNGVLDNVWVWIDR</sequence>
<evidence type="ECO:0000313" key="3">
    <source>
        <dbReference type="Proteomes" id="UP000612282"/>
    </source>
</evidence>